<name>A0A2U3L5X7_9BACT</name>
<sequence>MKKFMACFVVVLMSAVATFAANDEHEQDRVKDAGAVMKEILNIPDDIPQDLLDKAECVIVLPSVKKGAFGVGASYGRGVMVCRSGEHYTGKWGAPALYALEGVSIGFQLGGQATDFVLLVMNPKGARSLLSSKVKLGADASAAAGPKGRTAEGATDIVMNAEILSYSRNKGLFAGVSLEGSTLRSDGSANEKLYGKKLTAKEIIREGKVGIPACAHDLVSLLDTKSPVNKSDPKSLE</sequence>
<dbReference type="InterPro" id="IPR051702">
    <property type="entry name" value="SH3_domain_YSC84-like"/>
</dbReference>
<dbReference type="CDD" id="cd11524">
    <property type="entry name" value="SYLF"/>
    <property type="match status" value="1"/>
</dbReference>
<dbReference type="PANTHER" id="PTHR15629:SF2">
    <property type="entry name" value="SH3 DOMAIN-CONTAINING YSC84-LIKE PROTEIN 1"/>
    <property type="match status" value="1"/>
</dbReference>
<dbReference type="PANTHER" id="PTHR15629">
    <property type="entry name" value="SH3YL1 PROTEIN"/>
    <property type="match status" value="1"/>
</dbReference>
<dbReference type="GO" id="GO:0035091">
    <property type="term" value="F:phosphatidylinositol binding"/>
    <property type="evidence" value="ECO:0007669"/>
    <property type="project" value="TreeGrafter"/>
</dbReference>
<feature type="domain" description="Ysc84 actin-binding" evidence="2">
    <location>
        <begin position="102"/>
        <end position="223"/>
    </location>
</feature>
<accession>A0A2U3L5X7</accession>
<dbReference type="Pfam" id="PF04366">
    <property type="entry name" value="Ysc84"/>
    <property type="match status" value="1"/>
</dbReference>
<gene>
    <name evidence="3" type="ORF">SBA1_730009</name>
</gene>
<evidence type="ECO:0000259" key="2">
    <source>
        <dbReference type="Pfam" id="PF04366"/>
    </source>
</evidence>
<keyword evidence="1" id="KW-0732">Signal</keyword>
<dbReference type="EMBL" id="OMOD01000170">
    <property type="protein sequence ID" value="SPF47297.1"/>
    <property type="molecule type" value="Genomic_DNA"/>
</dbReference>
<reference evidence="4" key="1">
    <citation type="submission" date="2018-02" db="EMBL/GenBank/DDBJ databases">
        <authorList>
            <person name="Hausmann B."/>
        </authorList>
    </citation>
    <scope>NUCLEOTIDE SEQUENCE [LARGE SCALE GENOMIC DNA]</scope>
    <source>
        <strain evidence="4">Peat soil MAG SbA1</strain>
    </source>
</reference>
<dbReference type="OrthoDB" id="9782434at2"/>
<evidence type="ECO:0000256" key="1">
    <source>
        <dbReference type="SAM" id="SignalP"/>
    </source>
</evidence>
<dbReference type="AlphaFoldDB" id="A0A2U3L5X7"/>
<dbReference type="Proteomes" id="UP000238701">
    <property type="component" value="Unassembled WGS sequence"/>
</dbReference>
<organism evidence="3 4">
    <name type="scientific">Candidatus Sulfotelmatobacter kueseliae</name>
    <dbReference type="NCBI Taxonomy" id="2042962"/>
    <lineage>
        <taxon>Bacteria</taxon>
        <taxon>Pseudomonadati</taxon>
        <taxon>Acidobacteriota</taxon>
        <taxon>Terriglobia</taxon>
        <taxon>Terriglobales</taxon>
        <taxon>Candidatus Korobacteraceae</taxon>
        <taxon>Candidatus Sulfotelmatobacter</taxon>
    </lineage>
</organism>
<feature type="chain" id="PRO_5015788010" description="Ysc84 actin-binding domain-containing protein" evidence="1">
    <location>
        <begin position="21"/>
        <end position="237"/>
    </location>
</feature>
<evidence type="ECO:0000313" key="4">
    <source>
        <dbReference type="Proteomes" id="UP000238701"/>
    </source>
</evidence>
<proteinExistence type="predicted"/>
<dbReference type="InterPro" id="IPR007461">
    <property type="entry name" value="Ysc84_actin-binding"/>
</dbReference>
<evidence type="ECO:0000313" key="3">
    <source>
        <dbReference type="EMBL" id="SPF47297.1"/>
    </source>
</evidence>
<protein>
    <recommendedName>
        <fullName evidence="2">Ysc84 actin-binding domain-containing protein</fullName>
    </recommendedName>
</protein>
<feature type="signal peptide" evidence="1">
    <location>
        <begin position="1"/>
        <end position="20"/>
    </location>
</feature>